<dbReference type="PANTHER" id="PTHR30579:SF2">
    <property type="entry name" value="HTH-TYPE TRANSCRIPTIONAL REGULATOR ARGP"/>
    <property type="match status" value="1"/>
</dbReference>
<gene>
    <name evidence="6" type="ORF">ACFOE0_14355</name>
</gene>
<dbReference type="CDD" id="cd08428">
    <property type="entry name" value="PBP2_IciA_ArgP"/>
    <property type="match status" value="1"/>
</dbReference>
<protein>
    <submittedName>
        <fullName evidence="6">LysR family transcriptional regulator ArgP</fullName>
    </submittedName>
</protein>
<dbReference type="SUPFAM" id="SSF53850">
    <property type="entry name" value="Periplasmic binding protein-like II"/>
    <property type="match status" value="1"/>
</dbReference>
<organism evidence="6 7">
    <name type="scientific">Shewanella submarina</name>
    <dbReference type="NCBI Taxonomy" id="2016376"/>
    <lineage>
        <taxon>Bacteria</taxon>
        <taxon>Pseudomonadati</taxon>
        <taxon>Pseudomonadota</taxon>
        <taxon>Gammaproteobacteria</taxon>
        <taxon>Alteromonadales</taxon>
        <taxon>Shewanellaceae</taxon>
        <taxon>Shewanella</taxon>
    </lineage>
</organism>
<dbReference type="NCBIfam" id="TIGR03298">
    <property type="entry name" value="argP"/>
    <property type="match status" value="1"/>
</dbReference>
<dbReference type="InterPro" id="IPR036388">
    <property type="entry name" value="WH-like_DNA-bd_sf"/>
</dbReference>
<name>A0ABV7GF64_9GAMM</name>
<keyword evidence="2" id="KW-0805">Transcription regulation</keyword>
<dbReference type="NCBIfam" id="NF002964">
    <property type="entry name" value="PRK03635.1"/>
    <property type="match status" value="1"/>
</dbReference>
<keyword evidence="4" id="KW-0804">Transcription</keyword>
<evidence type="ECO:0000256" key="2">
    <source>
        <dbReference type="ARBA" id="ARBA00023015"/>
    </source>
</evidence>
<dbReference type="Gene3D" id="1.10.10.10">
    <property type="entry name" value="Winged helix-like DNA-binding domain superfamily/Winged helix DNA-binding domain"/>
    <property type="match status" value="1"/>
</dbReference>
<dbReference type="NCBIfam" id="NF009888">
    <property type="entry name" value="PRK13348.1"/>
    <property type="match status" value="1"/>
</dbReference>
<dbReference type="PRINTS" id="PR00039">
    <property type="entry name" value="HTHLYSR"/>
</dbReference>
<dbReference type="InterPro" id="IPR036390">
    <property type="entry name" value="WH_DNA-bd_sf"/>
</dbReference>
<evidence type="ECO:0000256" key="3">
    <source>
        <dbReference type="ARBA" id="ARBA00023125"/>
    </source>
</evidence>
<proteinExistence type="inferred from homology"/>
<keyword evidence="7" id="KW-1185">Reference proteome</keyword>
<dbReference type="Proteomes" id="UP001595621">
    <property type="component" value="Unassembled WGS sequence"/>
</dbReference>
<reference evidence="7" key="1">
    <citation type="journal article" date="2019" name="Int. J. Syst. Evol. Microbiol.">
        <title>The Global Catalogue of Microorganisms (GCM) 10K type strain sequencing project: providing services to taxonomists for standard genome sequencing and annotation.</title>
        <authorList>
            <consortium name="The Broad Institute Genomics Platform"/>
            <consortium name="The Broad Institute Genome Sequencing Center for Infectious Disease"/>
            <person name="Wu L."/>
            <person name="Ma J."/>
        </authorList>
    </citation>
    <scope>NUCLEOTIDE SEQUENCE [LARGE SCALE GENOMIC DNA]</scope>
    <source>
        <strain evidence="7">KCTC 52277</strain>
    </source>
</reference>
<dbReference type="InterPro" id="IPR005119">
    <property type="entry name" value="LysR_subst-bd"/>
</dbReference>
<evidence type="ECO:0000256" key="4">
    <source>
        <dbReference type="ARBA" id="ARBA00023163"/>
    </source>
</evidence>
<dbReference type="Gene3D" id="3.40.190.290">
    <property type="match status" value="1"/>
</dbReference>
<evidence type="ECO:0000256" key="1">
    <source>
        <dbReference type="ARBA" id="ARBA00009437"/>
    </source>
</evidence>
<dbReference type="InterPro" id="IPR050176">
    <property type="entry name" value="LTTR"/>
</dbReference>
<evidence type="ECO:0000313" key="6">
    <source>
        <dbReference type="EMBL" id="MFC3139363.1"/>
    </source>
</evidence>
<dbReference type="Pfam" id="PF00126">
    <property type="entry name" value="HTH_1"/>
    <property type="match status" value="1"/>
</dbReference>
<dbReference type="PANTHER" id="PTHR30579">
    <property type="entry name" value="TRANSCRIPTIONAL REGULATOR"/>
    <property type="match status" value="1"/>
</dbReference>
<dbReference type="InterPro" id="IPR017685">
    <property type="entry name" value="ArgP"/>
</dbReference>
<evidence type="ECO:0000313" key="7">
    <source>
        <dbReference type="Proteomes" id="UP001595621"/>
    </source>
</evidence>
<comment type="similarity">
    <text evidence="1">Belongs to the LysR transcriptional regulatory family.</text>
</comment>
<keyword evidence="3" id="KW-0238">DNA-binding</keyword>
<comment type="caution">
    <text evidence="6">The sequence shown here is derived from an EMBL/GenBank/DDBJ whole genome shotgun (WGS) entry which is preliminary data.</text>
</comment>
<evidence type="ECO:0000259" key="5">
    <source>
        <dbReference type="PROSITE" id="PS50931"/>
    </source>
</evidence>
<dbReference type="Pfam" id="PF03466">
    <property type="entry name" value="LysR_substrate"/>
    <property type="match status" value="1"/>
</dbReference>
<sequence>MFDYLQLKALATVVSEGGFERAAKVLNITQSAVSQRVRTLEEKIGQSLVIRSVPVEATPLGKRLLRHYAQVEMLEQELQAEMDGDDPSQPTTVSIAVNADTLATWFLPALSPLFNRRNWLMELIVDDESYTHNLLRNGDVVGCVTTTEEALPGCKSDPLGTMEYLCVATPEFRDRYFADGINKEALLAAPAVIFSTKDKLHHKFLKRYFDLDEVNIWQHTIPSSEGFLDAVRNHMGYGLVAHLQAQPLLETGVLVELTPGMRKEVPLYWQHWNIKAKQTTLIYRALIASSRQLLLSY</sequence>
<accession>A0ABV7GF64</accession>
<dbReference type="SUPFAM" id="SSF46785">
    <property type="entry name" value="Winged helix' DNA-binding domain"/>
    <property type="match status" value="1"/>
</dbReference>
<dbReference type="InterPro" id="IPR000847">
    <property type="entry name" value="LysR_HTH_N"/>
</dbReference>
<dbReference type="EMBL" id="JBHRTD010000017">
    <property type="protein sequence ID" value="MFC3139363.1"/>
    <property type="molecule type" value="Genomic_DNA"/>
</dbReference>
<dbReference type="RefSeq" id="WP_248937122.1">
    <property type="nucleotide sequence ID" value="NZ_JAKILF010000007.1"/>
</dbReference>
<dbReference type="PROSITE" id="PS50931">
    <property type="entry name" value="HTH_LYSR"/>
    <property type="match status" value="1"/>
</dbReference>
<feature type="domain" description="HTH lysR-type" evidence="5">
    <location>
        <begin position="2"/>
        <end position="58"/>
    </location>
</feature>